<dbReference type="PROSITE" id="PS50053">
    <property type="entry name" value="UBIQUITIN_2"/>
    <property type="match status" value="1"/>
</dbReference>
<evidence type="ECO:0000313" key="13">
    <source>
        <dbReference type="Proteomes" id="UP000515152"/>
    </source>
</evidence>
<evidence type="ECO:0000256" key="11">
    <source>
        <dbReference type="SAM" id="Phobius"/>
    </source>
</evidence>
<feature type="transmembrane region" description="Helical" evidence="11">
    <location>
        <begin position="246"/>
        <end position="268"/>
    </location>
</feature>
<keyword evidence="8" id="KW-0539">Nucleus</keyword>
<gene>
    <name evidence="14" type="primary">tmub1</name>
</gene>
<feature type="transmembrane region" description="Helical" evidence="11">
    <location>
        <begin position="280"/>
        <end position="299"/>
    </location>
</feature>
<dbReference type="InterPro" id="IPR000626">
    <property type="entry name" value="Ubiquitin-like_dom"/>
</dbReference>
<evidence type="ECO:0000256" key="2">
    <source>
        <dbReference type="ARBA" id="ARBA00004141"/>
    </source>
</evidence>
<reference evidence="14" key="1">
    <citation type="submission" date="2025-08" db="UniProtKB">
        <authorList>
            <consortium name="RefSeq"/>
        </authorList>
    </citation>
    <scope>IDENTIFICATION</scope>
</reference>
<proteinExistence type="predicted"/>
<evidence type="ECO:0000256" key="6">
    <source>
        <dbReference type="ARBA" id="ARBA00022989"/>
    </source>
</evidence>
<feature type="compositionally biased region" description="Low complexity" evidence="10">
    <location>
        <begin position="125"/>
        <end position="140"/>
    </location>
</feature>
<accession>A0A6P3VIZ1</accession>
<feature type="compositionally biased region" description="Basic and acidic residues" evidence="10">
    <location>
        <begin position="112"/>
        <end position="123"/>
    </location>
</feature>
<feature type="domain" description="Ubiquitin-like" evidence="12">
    <location>
        <begin position="158"/>
        <end position="231"/>
    </location>
</feature>
<sequence length="301" mass="32418">MALIEGVGDEVTLLFGVVFVMLVLVLAWVSTHTADPPEHLLPPGPGSTSPRETERQEPLPPSDITPTPSSLREEGKPEPEPGLQAGAEGQTSSNTGEQGGGGEEASLLDEAGPGRDGLRHREAVASTPSSTTPTTASASAPGPPPPANTPNNHAQRNMVLRLKFLNDTERTAQVHPDDTIGYIKRTYFAGQEHQVRLIYQGQLLQDDTQTLSALNLADNCVLHCHISQNATRAMPAGARAADQVHVALNLGSLMLPLFVLMLSVLWYFQIQYRQFFTAPATASLVGITIFFSFVAFGMYRR</sequence>
<dbReference type="GO" id="GO:0016020">
    <property type="term" value="C:membrane"/>
    <property type="evidence" value="ECO:0007669"/>
    <property type="project" value="UniProtKB-SubCell"/>
</dbReference>
<dbReference type="GO" id="GO:0036503">
    <property type="term" value="P:ERAD pathway"/>
    <property type="evidence" value="ECO:0007669"/>
    <property type="project" value="InterPro"/>
</dbReference>
<name>A0A6P3VIZ1_CLUHA</name>
<dbReference type="Pfam" id="PF00240">
    <property type="entry name" value="ubiquitin"/>
    <property type="match status" value="1"/>
</dbReference>
<dbReference type="KEGG" id="char:105891372"/>
<keyword evidence="7 11" id="KW-0472">Membrane</keyword>
<dbReference type="RefSeq" id="XP_012672996.2">
    <property type="nucleotide sequence ID" value="XM_012817542.3"/>
</dbReference>
<evidence type="ECO:0000256" key="1">
    <source>
        <dbReference type="ARBA" id="ARBA00004123"/>
    </source>
</evidence>
<keyword evidence="6 11" id="KW-1133">Transmembrane helix</keyword>
<dbReference type="SUPFAM" id="SSF54236">
    <property type="entry name" value="Ubiquitin-like"/>
    <property type="match status" value="1"/>
</dbReference>
<evidence type="ECO:0000256" key="3">
    <source>
        <dbReference type="ARBA" id="ARBA00004496"/>
    </source>
</evidence>
<dbReference type="OrthoDB" id="161999at2759"/>
<keyword evidence="13" id="KW-1185">Reference proteome</keyword>
<keyword evidence="4" id="KW-0963">Cytoplasm</keyword>
<protein>
    <recommendedName>
        <fullName evidence="9">Transmembrane and ubiquitin-like domain-containing protein 1</fullName>
    </recommendedName>
</protein>
<dbReference type="PANTHER" id="PTHR14557:SF3">
    <property type="entry name" value="TRANSMEMBRANE AND UBIQUITIN-LIKE DOMAIN-CONTAINING PROTEIN 1"/>
    <property type="match status" value="1"/>
</dbReference>
<evidence type="ECO:0000259" key="12">
    <source>
        <dbReference type="PROSITE" id="PS50053"/>
    </source>
</evidence>
<dbReference type="SMART" id="SM00213">
    <property type="entry name" value="UBQ"/>
    <property type="match status" value="1"/>
</dbReference>
<comment type="subcellular location">
    <subcellularLocation>
        <location evidence="3">Cytoplasm</location>
    </subcellularLocation>
    <subcellularLocation>
        <location evidence="2">Membrane</location>
        <topology evidence="2">Multi-pass membrane protein</topology>
    </subcellularLocation>
    <subcellularLocation>
        <location evidence="1">Nucleus</location>
    </subcellularLocation>
</comment>
<evidence type="ECO:0000256" key="8">
    <source>
        <dbReference type="ARBA" id="ARBA00023242"/>
    </source>
</evidence>
<feature type="region of interest" description="Disordered" evidence="10">
    <location>
        <begin position="34"/>
        <end position="153"/>
    </location>
</feature>
<dbReference type="InterPro" id="IPR029071">
    <property type="entry name" value="Ubiquitin-like_domsf"/>
</dbReference>
<evidence type="ECO:0000256" key="9">
    <source>
        <dbReference type="ARBA" id="ARBA00039931"/>
    </source>
</evidence>
<dbReference type="CTD" id="83590"/>
<dbReference type="AlphaFoldDB" id="A0A6P3VIZ1"/>
<dbReference type="Gene3D" id="3.10.20.90">
    <property type="entry name" value="Phosphatidylinositol 3-kinase Catalytic Subunit, Chain A, domain 1"/>
    <property type="match status" value="1"/>
</dbReference>
<evidence type="ECO:0000256" key="4">
    <source>
        <dbReference type="ARBA" id="ARBA00022490"/>
    </source>
</evidence>
<dbReference type="InterPro" id="IPR040352">
    <property type="entry name" value="TMUB1/2"/>
</dbReference>
<feature type="transmembrane region" description="Helical" evidence="11">
    <location>
        <begin position="12"/>
        <end position="29"/>
    </location>
</feature>
<dbReference type="GO" id="GO:0005634">
    <property type="term" value="C:nucleus"/>
    <property type="evidence" value="ECO:0007669"/>
    <property type="project" value="UniProtKB-SubCell"/>
</dbReference>
<keyword evidence="5 11" id="KW-0812">Transmembrane</keyword>
<dbReference type="GeneID" id="105891372"/>
<organism evidence="13 14">
    <name type="scientific">Clupea harengus</name>
    <name type="common">Atlantic herring</name>
    <dbReference type="NCBI Taxonomy" id="7950"/>
    <lineage>
        <taxon>Eukaryota</taxon>
        <taxon>Metazoa</taxon>
        <taxon>Chordata</taxon>
        <taxon>Craniata</taxon>
        <taxon>Vertebrata</taxon>
        <taxon>Euteleostomi</taxon>
        <taxon>Actinopterygii</taxon>
        <taxon>Neopterygii</taxon>
        <taxon>Teleostei</taxon>
        <taxon>Clupei</taxon>
        <taxon>Clupeiformes</taxon>
        <taxon>Clupeoidei</taxon>
        <taxon>Clupeidae</taxon>
        <taxon>Clupea</taxon>
    </lineage>
</organism>
<dbReference type="GO" id="GO:0005737">
    <property type="term" value="C:cytoplasm"/>
    <property type="evidence" value="ECO:0007669"/>
    <property type="project" value="UniProtKB-SubCell"/>
</dbReference>
<evidence type="ECO:0000313" key="14">
    <source>
        <dbReference type="RefSeq" id="XP_012672996.2"/>
    </source>
</evidence>
<evidence type="ECO:0000256" key="5">
    <source>
        <dbReference type="ARBA" id="ARBA00022692"/>
    </source>
</evidence>
<evidence type="ECO:0000256" key="7">
    <source>
        <dbReference type="ARBA" id="ARBA00023136"/>
    </source>
</evidence>
<evidence type="ECO:0000256" key="10">
    <source>
        <dbReference type="SAM" id="MobiDB-lite"/>
    </source>
</evidence>
<dbReference type="PANTHER" id="PTHR14557">
    <property type="entry name" value="PROTEIN C7ORF21"/>
    <property type="match status" value="1"/>
</dbReference>
<dbReference type="Proteomes" id="UP000515152">
    <property type="component" value="Chromosome 25"/>
</dbReference>